<protein>
    <submittedName>
        <fullName evidence="2">Ricin B lectin domain-containing protein</fullName>
    </submittedName>
</protein>
<sequence length="164" mass="17670">MPIFQGTYTITNLKSQTRCDLDGGNSANGTKVQGWGPLSPDVPEYPNQVWKVLYTNKPGVDSYTISNVRTGTYIEISGGNATDGTAVTCSAASAGAQTTDEQEWEFVKVDNSGYYKVRNVKSQTYLDIDAGSSANATKLQGWWGLLDGNENQLWAFNPVTIGAA</sequence>
<proteinExistence type="predicted"/>
<comment type="caution">
    <text evidence="2">The sequence shown here is derived from an EMBL/GenBank/DDBJ whole genome shotgun (WGS) entry which is preliminary data.</text>
</comment>
<reference evidence="2" key="1">
    <citation type="submission" date="2023-03" db="EMBL/GenBank/DDBJ databases">
        <title>Massive genome expansion in bonnet fungi (Mycena s.s.) driven by repeated elements and novel gene families across ecological guilds.</title>
        <authorList>
            <consortium name="Lawrence Berkeley National Laboratory"/>
            <person name="Harder C.B."/>
            <person name="Miyauchi S."/>
            <person name="Viragh M."/>
            <person name="Kuo A."/>
            <person name="Thoen E."/>
            <person name="Andreopoulos B."/>
            <person name="Lu D."/>
            <person name="Skrede I."/>
            <person name="Drula E."/>
            <person name="Henrissat B."/>
            <person name="Morin E."/>
            <person name="Kohler A."/>
            <person name="Barry K."/>
            <person name="LaButti K."/>
            <person name="Morin E."/>
            <person name="Salamov A."/>
            <person name="Lipzen A."/>
            <person name="Mereny Z."/>
            <person name="Hegedus B."/>
            <person name="Baldrian P."/>
            <person name="Stursova M."/>
            <person name="Weitz H."/>
            <person name="Taylor A."/>
            <person name="Grigoriev I.V."/>
            <person name="Nagy L.G."/>
            <person name="Martin F."/>
            <person name="Kauserud H."/>
        </authorList>
    </citation>
    <scope>NUCLEOTIDE SEQUENCE</scope>
    <source>
        <strain evidence="2">CBHHK002</strain>
    </source>
</reference>
<dbReference type="SUPFAM" id="SSF50370">
    <property type="entry name" value="Ricin B-like lectins"/>
    <property type="match status" value="1"/>
</dbReference>
<dbReference type="Proteomes" id="UP001218218">
    <property type="component" value="Unassembled WGS sequence"/>
</dbReference>
<evidence type="ECO:0000313" key="2">
    <source>
        <dbReference type="EMBL" id="KAJ7304864.1"/>
    </source>
</evidence>
<dbReference type="EMBL" id="JARIHO010000098">
    <property type="protein sequence ID" value="KAJ7304864.1"/>
    <property type="molecule type" value="Genomic_DNA"/>
</dbReference>
<dbReference type="Gene3D" id="2.80.10.50">
    <property type="match status" value="2"/>
</dbReference>
<dbReference type="AlphaFoldDB" id="A0AAD6Z329"/>
<feature type="domain" description="Ricin B lectin" evidence="1">
    <location>
        <begin position="46"/>
        <end position="142"/>
    </location>
</feature>
<dbReference type="PROSITE" id="PS50231">
    <property type="entry name" value="RICIN_B_LECTIN"/>
    <property type="match status" value="1"/>
</dbReference>
<dbReference type="InterPro" id="IPR000772">
    <property type="entry name" value="Ricin_B_lectin"/>
</dbReference>
<name>A0AAD6Z329_9AGAR</name>
<evidence type="ECO:0000313" key="3">
    <source>
        <dbReference type="Proteomes" id="UP001218218"/>
    </source>
</evidence>
<organism evidence="2 3">
    <name type="scientific">Mycena albidolilacea</name>
    <dbReference type="NCBI Taxonomy" id="1033008"/>
    <lineage>
        <taxon>Eukaryota</taxon>
        <taxon>Fungi</taxon>
        <taxon>Dikarya</taxon>
        <taxon>Basidiomycota</taxon>
        <taxon>Agaricomycotina</taxon>
        <taxon>Agaricomycetes</taxon>
        <taxon>Agaricomycetidae</taxon>
        <taxon>Agaricales</taxon>
        <taxon>Marasmiineae</taxon>
        <taxon>Mycenaceae</taxon>
        <taxon>Mycena</taxon>
    </lineage>
</organism>
<accession>A0AAD6Z329</accession>
<dbReference type="InterPro" id="IPR035992">
    <property type="entry name" value="Ricin_B-like_lectins"/>
</dbReference>
<dbReference type="Pfam" id="PF14200">
    <property type="entry name" value="RicinB_lectin_2"/>
    <property type="match status" value="1"/>
</dbReference>
<gene>
    <name evidence="2" type="ORF">DFH08DRAFT_976463</name>
</gene>
<evidence type="ECO:0000259" key="1">
    <source>
        <dbReference type="Pfam" id="PF14200"/>
    </source>
</evidence>
<keyword evidence="3" id="KW-1185">Reference proteome</keyword>